<dbReference type="AlphaFoldDB" id="A0A0E2AXS4"/>
<proteinExistence type="predicted"/>
<dbReference type="EMBL" id="AHMY02000068">
    <property type="protein sequence ID" value="EKO13705.1"/>
    <property type="molecule type" value="Genomic_DNA"/>
</dbReference>
<evidence type="ECO:0000313" key="2">
    <source>
        <dbReference type="Proteomes" id="UP000006253"/>
    </source>
</evidence>
<gene>
    <name evidence="1" type="ORF">LEP1GSC081_2529</name>
</gene>
<comment type="caution">
    <text evidence="1">The sequence shown here is derived from an EMBL/GenBank/DDBJ whole genome shotgun (WGS) entry which is preliminary data.</text>
</comment>
<dbReference type="RefSeq" id="WP_004767018.1">
    <property type="nucleotide sequence ID" value="NZ_AHMY02000068.1"/>
</dbReference>
<name>A0A0E2AXS4_9LEPT</name>
<sequence>MKYYLSKSLLEIIVQDSSDLKTIVVESIERLIKEQHLFYTGTISILPLLEKEKDPIQKEIIWSQIKRLCLEILDFKAENLSLAQKFSQEFGNIEWVWNEISIAIQKDLDGFITVDENLPDQKMIKILLAQKINFNGIT</sequence>
<dbReference type="Proteomes" id="UP000006253">
    <property type="component" value="Unassembled WGS sequence"/>
</dbReference>
<reference evidence="1 2" key="1">
    <citation type="submission" date="2012-10" db="EMBL/GenBank/DDBJ databases">
        <authorList>
            <person name="Harkins D.M."/>
            <person name="Durkin A.S."/>
            <person name="Brinkac L.M."/>
            <person name="Selengut J.D."/>
            <person name="Sanka R."/>
            <person name="DePew J."/>
            <person name="Purushe J."/>
            <person name="Peacock S.J."/>
            <person name="Thaipadungpanit J."/>
            <person name="Wuthiekanun V.W."/>
            <person name="Day N.P."/>
            <person name="Vinetz J.M."/>
            <person name="Sutton G.G."/>
            <person name="Nelson W.C."/>
            <person name="Fouts D.E."/>
        </authorList>
    </citation>
    <scope>NUCLEOTIDE SEQUENCE [LARGE SCALE GENOMIC DNA]</scope>
    <source>
        <strain evidence="1 2">H1</strain>
    </source>
</reference>
<accession>A0A0E2AXS4</accession>
<evidence type="ECO:0000313" key="1">
    <source>
        <dbReference type="EMBL" id="EKO13705.1"/>
    </source>
</evidence>
<protein>
    <submittedName>
        <fullName evidence="1">Uncharacterized protein</fullName>
    </submittedName>
</protein>
<organism evidence="1 2">
    <name type="scientific">Leptospira kirschneri str. H1</name>
    <dbReference type="NCBI Taxonomy" id="1049966"/>
    <lineage>
        <taxon>Bacteria</taxon>
        <taxon>Pseudomonadati</taxon>
        <taxon>Spirochaetota</taxon>
        <taxon>Spirochaetia</taxon>
        <taxon>Leptospirales</taxon>
        <taxon>Leptospiraceae</taxon>
        <taxon>Leptospira</taxon>
    </lineage>
</organism>